<proteinExistence type="predicted"/>
<reference evidence="1" key="1">
    <citation type="submission" date="2024-03" db="EMBL/GenBank/DDBJ databases">
        <title>Human intestinal bacterial collection.</title>
        <authorList>
            <person name="Pauvert C."/>
            <person name="Hitch T.C.A."/>
            <person name="Clavel T."/>
        </authorList>
    </citation>
    <scope>NUCLEOTIDE SEQUENCE</scope>
    <source>
        <strain evidence="1">CLA-AA-H227</strain>
    </source>
</reference>
<gene>
    <name evidence="1" type="ORF">WMO40_23085</name>
</gene>
<organism evidence="1 2">
    <name type="scientific">Robertmurraya yapensis</name>
    <name type="common">ex Hitch et al 2024</name>
    <dbReference type="NCBI Taxonomy" id="3133160"/>
    <lineage>
        <taxon>Bacteria</taxon>
        <taxon>Bacillati</taxon>
        <taxon>Bacillota</taxon>
        <taxon>Bacilli</taxon>
        <taxon>Bacillales</taxon>
        <taxon>Bacillaceae</taxon>
        <taxon>Robertmurraya</taxon>
    </lineage>
</organism>
<name>A0ACC6SHH0_9BACI</name>
<evidence type="ECO:0000313" key="2">
    <source>
        <dbReference type="Proteomes" id="UP001439875"/>
    </source>
</evidence>
<keyword evidence="2" id="KW-1185">Reference proteome</keyword>
<evidence type="ECO:0000313" key="1">
    <source>
        <dbReference type="EMBL" id="MEQ2529561.1"/>
    </source>
</evidence>
<accession>A0ACC6SHH0</accession>
<protein>
    <submittedName>
        <fullName evidence="1">Uncharacterized protein</fullName>
    </submittedName>
</protein>
<sequence>MKIASEKGSLKDLKKLALYLHREIEDPELIPVLFMYGENVDDLRGSRSISDSEEFASIETLRKQYMEQKSMLKSGLNRYGSKIDFSDISPWMLSNKEAEGLIVCKEGVFEWNWEREKYEFIGKIRRTDRHKTVTILKESKVNFGRVIHLLDQNDIYFLDGEYVAYDVEMKPVVMLVLHQHGYVPIAVPYDNQVMVINNQDFVAISYIK</sequence>
<dbReference type="EMBL" id="JBBMEW010000041">
    <property type="protein sequence ID" value="MEQ2529561.1"/>
    <property type="molecule type" value="Genomic_DNA"/>
</dbReference>
<comment type="caution">
    <text evidence="1">The sequence shown here is derived from an EMBL/GenBank/DDBJ whole genome shotgun (WGS) entry which is preliminary data.</text>
</comment>
<dbReference type="Proteomes" id="UP001439875">
    <property type="component" value="Unassembled WGS sequence"/>
</dbReference>